<protein>
    <recommendedName>
        <fullName evidence="8">DNA gyrase subunit A</fullName>
        <ecNumber evidence="8">5.6.2.2</ecNumber>
    </recommendedName>
</protein>
<evidence type="ECO:0000256" key="10">
    <source>
        <dbReference type="SAM" id="Coils"/>
    </source>
</evidence>
<keyword evidence="6 8" id="KW-0238">DNA-binding</keyword>
<dbReference type="Gene3D" id="3.90.199.10">
    <property type="entry name" value="Topoisomerase II, domain 5"/>
    <property type="match status" value="1"/>
</dbReference>
<evidence type="ECO:0000256" key="11">
    <source>
        <dbReference type="SAM" id="MobiDB-lite"/>
    </source>
</evidence>
<evidence type="ECO:0000256" key="5">
    <source>
        <dbReference type="ARBA" id="ARBA00023029"/>
    </source>
</evidence>
<dbReference type="SUPFAM" id="SSF56719">
    <property type="entry name" value="Type II DNA topoisomerase"/>
    <property type="match status" value="1"/>
</dbReference>
<dbReference type="SUPFAM" id="SSF101904">
    <property type="entry name" value="GyrA/ParC C-terminal domain-like"/>
    <property type="match status" value="1"/>
</dbReference>
<dbReference type="PANTHER" id="PTHR43493:SF5">
    <property type="entry name" value="DNA GYRASE SUBUNIT A, CHLOROPLASTIC_MITOCHONDRIAL"/>
    <property type="match status" value="1"/>
</dbReference>
<evidence type="ECO:0000256" key="1">
    <source>
        <dbReference type="ARBA" id="ARBA00000185"/>
    </source>
</evidence>
<dbReference type="EC" id="5.6.2.2" evidence="8"/>
<keyword evidence="5 8" id="KW-0799">Topoisomerase</keyword>
<dbReference type="Gene3D" id="1.10.268.10">
    <property type="entry name" value="Topoisomerase, domain 3"/>
    <property type="match status" value="1"/>
</dbReference>
<evidence type="ECO:0000313" key="14">
    <source>
        <dbReference type="Proteomes" id="UP001501638"/>
    </source>
</evidence>
<sequence length="878" mass="96409">MADETSPTSFDGDAPAPLSAPAGTPVNEDAGLRVEPVSLETEMQRSYLDYAMSVIVSRALPDVRDGLKPVHRRVLYAMYDGGYRPEKGFYKCARVVGDVMGTYHPHGDTSIYDALVRLAQPWSMRMPLVDSNGNFGSPGNDPAAAMRYTECKMAPLAMEMLRDIDEETVDFQDNYDGRNQEPTVLPSRIPNLLINGSAGIAVGMATNIPPHNLREVAAGAQWYLEHPDATSEELLEALLERIKGPDFPTGALVVGHKGIEEAYRTGRGSITMRAVVEVEEIHGRQCLVVTELPYQVNPDNLALKIAELVKDGKIAGIADVRDETSSRTGQRLVIVLKRDAVAKVVLNNLYKHTDLQTNFGANMLALVDGVPRTLSLDAFIRNWVNHQIDVIVRRTRYRLRKAEERAHILRGLLKALDAIDEVIALIRRSHTVEVARSGLMGLLAIDEIQANAILEMQLRRLAALERQKITAEHDELQAKIDEYNAILASPERQRRIISEELAAIVEKFGDDRRSKLVPFEGDMSIEDLIAEEDIVVTITRGGYVKRTKTDDYRSQKRGGKGVRGTKLKEDDIVDHFFVTTTHHWLLFFTNKGRVYRAKAYELPDAGRDARGQHVANLLAFQPDETIAQVLAIRDYEAAPYLVLGTKSGLVKKTPLKDYDSPRSGGVIAINLRELEGGGEDELIGAELVSPEDDLLLISKKAQSIRFTATDEALRPMGRATSGVKGMSFREGDELLSMNVVRPGTFVFTATDGGYAKRTAVDEYRVQGRGGLGIKAAKIVEDRGSLVGALVVEETDEILAITLGGGVIRTRVDEVRETGRDTMGVQLINLGKRDAVVGIARNAEAGREAEEVDAEEGTAEAAEASSSETAAETAPDNEE</sequence>
<gene>
    <name evidence="8 13" type="primary">gyrA</name>
    <name evidence="13" type="ORF">GCM10010405_60020</name>
</gene>
<comment type="catalytic activity">
    <reaction evidence="1 8 9">
        <text>ATP-dependent breakage, passage and rejoining of double-stranded DNA.</text>
        <dbReference type="EC" id="5.6.2.2"/>
    </reaction>
</comment>
<comment type="miscellaneous">
    <text evidence="8">Few gyrases are as efficient as E.coli at forming negative supercoils. Not all organisms have 2 type II topoisomerases; in organisms with a single type II topoisomerase this enzyme also has to decatenate newly replicated chromosomes.</text>
</comment>
<evidence type="ECO:0000313" key="13">
    <source>
        <dbReference type="EMBL" id="GAA2467408.1"/>
    </source>
</evidence>
<feature type="coiled-coil region" evidence="10">
    <location>
        <begin position="454"/>
        <end position="486"/>
    </location>
</feature>
<keyword evidence="14" id="KW-1185">Reference proteome</keyword>
<evidence type="ECO:0000256" key="9">
    <source>
        <dbReference type="PROSITE-ProRule" id="PRU01384"/>
    </source>
</evidence>
<organism evidence="13 14">
    <name type="scientific">Streptomyces macrosporus</name>
    <dbReference type="NCBI Taxonomy" id="44032"/>
    <lineage>
        <taxon>Bacteria</taxon>
        <taxon>Bacillati</taxon>
        <taxon>Actinomycetota</taxon>
        <taxon>Actinomycetes</taxon>
        <taxon>Kitasatosporales</taxon>
        <taxon>Streptomycetaceae</taxon>
        <taxon>Streptomyces</taxon>
    </lineage>
</organism>
<dbReference type="InterPro" id="IPR006691">
    <property type="entry name" value="GyrA/parC_rep"/>
</dbReference>
<dbReference type="InterPro" id="IPR002205">
    <property type="entry name" value="Topo_IIA_dom_A"/>
</dbReference>
<dbReference type="Proteomes" id="UP001501638">
    <property type="component" value="Unassembled WGS sequence"/>
</dbReference>
<dbReference type="Pfam" id="PF03989">
    <property type="entry name" value="DNA_gyraseA_C"/>
    <property type="match status" value="6"/>
</dbReference>
<dbReference type="InterPro" id="IPR013760">
    <property type="entry name" value="Topo_IIA-like_dom_sf"/>
</dbReference>
<keyword evidence="4 8" id="KW-0067">ATP-binding</keyword>
<dbReference type="HAMAP" id="MF_01897">
    <property type="entry name" value="GyrA"/>
    <property type="match status" value="1"/>
</dbReference>
<dbReference type="PANTHER" id="PTHR43493">
    <property type="entry name" value="DNA GYRASE/TOPOISOMERASE SUBUNIT A"/>
    <property type="match status" value="1"/>
</dbReference>
<comment type="caution">
    <text evidence="13">The sequence shown here is derived from an EMBL/GenBank/DDBJ whole genome shotgun (WGS) entry which is preliminary data.</text>
</comment>
<comment type="similarity">
    <text evidence="2 8">Belongs to the type II topoisomerase GyrA/ParC subunit family.</text>
</comment>
<feature type="short sequence motif" description="GyrA-box" evidence="8">
    <location>
        <begin position="555"/>
        <end position="561"/>
    </location>
</feature>
<evidence type="ECO:0000259" key="12">
    <source>
        <dbReference type="PROSITE" id="PS52040"/>
    </source>
</evidence>
<dbReference type="InterPro" id="IPR013758">
    <property type="entry name" value="Topo_IIA_A/C_ab"/>
</dbReference>
<proteinExistence type="inferred from homology"/>
<evidence type="ECO:0000256" key="7">
    <source>
        <dbReference type="ARBA" id="ARBA00023235"/>
    </source>
</evidence>
<comment type="function">
    <text evidence="8">A type II topoisomerase that negatively supercoils closed circular double-stranded (ds) DNA in an ATP-dependent manner to modulate DNA topology and maintain chromosomes in an underwound state. Negative supercoiling favors strand separation, and DNA replication, transcription, recombination and repair, all of which involve strand separation. Also able to catalyze the interconversion of other topological isomers of dsDNA rings, including catenanes and knotted rings. Type II topoisomerases break and join 2 DNA strands simultaneously in an ATP-dependent manner.</text>
</comment>
<comment type="subunit">
    <text evidence="8">Heterotetramer, composed of two GyrA and two GyrB chains. In the heterotetramer, GyrA contains the active site tyrosine that forms a transient covalent intermediate with DNA, while GyrB binds cofactors and catalyzes ATP hydrolysis.</text>
</comment>
<feature type="domain" description="Topo IIA-type catalytic" evidence="12">
    <location>
        <begin position="60"/>
        <end position="528"/>
    </location>
</feature>
<dbReference type="InterPro" id="IPR005743">
    <property type="entry name" value="GyrA"/>
</dbReference>
<dbReference type="NCBIfam" id="TIGR01063">
    <property type="entry name" value="gyrA"/>
    <property type="match status" value="1"/>
</dbReference>
<dbReference type="PROSITE" id="PS52040">
    <property type="entry name" value="TOPO_IIA"/>
    <property type="match status" value="1"/>
</dbReference>
<evidence type="ECO:0000256" key="8">
    <source>
        <dbReference type="HAMAP-Rule" id="MF_01897"/>
    </source>
</evidence>
<dbReference type="RefSeq" id="WP_344329151.1">
    <property type="nucleotide sequence ID" value="NZ_BAAASZ010000052.1"/>
</dbReference>
<feature type="region of interest" description="Disordered" evidence="11">
    <location>
        <begin position="1"/>
        <end position="31"/>
    </location>
</feature>
<accession>A0ABN3KMU5</accession>
<feature type="region of interest" description="Disordered" evidence="11">
    <location>
        <begin position="842"/>
        <end position="878"/>
    </location>
</feature>
<evidence type="ECO:0000256" key="3">
    <source>
        <dbReference type="ARBA" id="ARBA00022741"/>
    </source>
</evidence>
<dbReference type="Gene3D" id="3.30.1360.40">
    <property type="match status" value="1"/>
</dbReference>
<dbReference type="SMART" id="SM00434">
    <property type="entry name" value="TOP4c"/>
    <property type="match status" value="1"/>
</dbReference>
<keyword evidence="3 8" id="KW-0547">Nucleotide-binding</keyword>
<comment type="subcellular location">
    <subcellularLocation>
        <location evidence="8">Cytoplasm</location>
    </subcellularLocation>
</comment>
<evidence type="ECO:0000256" key="4">
    <source>
        <dbReference type="ARBA" id="ARBA00022840"/>
    </source>
</evidence>
<dbReference type="CDD" id="cd00187">
    <property type="entry name" value="TOP4c"/>
    <property type="match status" value="1"/>
</dbReference>
<evidence type="ECO:0000256" key="6">
    <source>
        <dbReference type="ARBA" id="ARBA00023125"/>
    </source>
</evidence>
<dbReference type="InterPro" id="IPR013757">
    <property type="entry name" value="Topo_IIA_A_a_sf"/>
</dbReference>
<feature type="active site" description="O-(5'-phospho-DNA)-tyrosine intermediate" evidence="8 9">
    <location>
        <position position="148"/>
    </location>
</feature>
<dbReference type="NCBIfam" id="NF004043">
    <property type="entry name" value="PRK05560.1"/>
    <property type="match status" value="1"/>
</dbReference>
<name>A0ABN3KMU5_9ACTN</name>
<keyword evidence="7 8" id="KW-0413">Isomerase</keyword>
<reference evidence="13 14" key="1">
    <citation type="journal article" date="2019" name="Int. J. Syst. Evol. Microbiol.">
        <title>The Global Catalogue of Microorganisms (GCM) 10K type strain sequencing project: providing services to taxonomists for standard genome sequencing and annotation.</title>
        <authorList>
            <consortium name="The Broad Institute Genomics Platform"/>
            <consortium name="The Broad Institute Genome Sequencing Center for Infectious Disease"/>
            <person name="Wu L."/>
            <person name="Ma J."/>
        </authorList>
    </citation>
    <scope>NUCLEOTIDE SEQUENCE [LARGE SCALE GENOMIC DNA]</scope>
    <source>
        <strain evidence="13 14">JCM 6305</strain>
    </source>
</reference>
<dbReference type="Pfam" id="PF00521">
    <property type="entry name" value="DNA_topoisoIV"/>
    <property type="match status" value="1"/>
</dbReference>
<feature type="compositionally biased region" description="Low complexity" evidence="11">
    <location>
        <begin position="858"/>
        <end position="878"/>
    </location>
</feature>
<keyword evidence="10" id="KW-0175">Coiled coil</keyword>
<dbReference type="InterPro" id="IPR035516">
    <property type="entry name" value="Gyrase/topoIV_suA_C"/>
</dbReference>
<dbReference type="EMBL" id="BAAASZ010000052">
    <property type="protein sequence ID" value="GAA2467408.1"/>
    <property type="molecule type" value="Genomic_DNA"/>
</dbReference>
<keyword evidence="8" id="KW-0963">Cytoplasm</keyword>
<dbReference type="InterPro" id="IPR050220">
    <property type="entry name" value="Type_II_DNA_Topoisomerases"/>
</dbReference>
<evidence type="ECO:0000256" key="2">
    <source>
        <dbReference type="ARBA" id="ARBA00008263"/>
    </source>
</evidence>
<dbReference type="NCBIfam" id="NF004044">
    <property type="entry name" value="PRK05561.1"/>
    <property type="match status" value="1"/>
</dbReference>
<dbReference type="Gene3D" id="2.120.10.90">
    <property type="entry name" value="DNA gyrase/topoisomerase IV, subunit A, C-terminal"/>
    <property type="match status" value="1"/>
</dbReference>